<feature type="transmembrane region" description="Helical" evidence="6">
    <location>
        <begin position="12"/>
        <end position="32"/>
    </location>
</feature>
<evidence type="ECO:0000313" key="8">
    <source>
        <dbReference type="Proteomes" id="UP001164693"/>
    </source>
</evidence>
<dbReference type="PIRSF" id="PIRSF006060">
    <property type="entry name" value="AA_transporter"/>
    <property type="match status" value="1"/>
</dbReference>
<comment type="subcellular location">
    <subcellularLocation>
        <location evidence="1">Cell membrane</location>
        <topology evidence="1">Multi-pass membrane protein</topology>
    </subcellularLocation>
</comment>
<sequence length="427" mass="43311">MRSNGLSVSQGTALTVAAVLGTGVISLPALAFDEAGPASLVAWLALVLLSIPLAATFAALGVRHADSGGVSTYVRLAFGPRAAGVVGWCFYFSIPLGAIPACSFAADYVADTLSGGRTMRLATIAVLLAVVAAMNAFGVRVSGRVQLVLCCVLAGLLLAATLAAAPHAHLGNATPFAPHGWTAIGPAAAVLVWGFVGWEAVTSLSADYRDPTHDLPRATGLAVVVVGVLYLGVAAMTVFVLGPSAGHSAAPLADLMVIGLGPHARWVTTVVAVLLTIGTVNAYFAGGAKLGSALGRDGSLPRWFARGSASGEVPRRSLAVLVSLTAVSLLAYAGFDLGAKSVVLLITGAFTLVYVLATAAAVRLLPRHSWARVAGLVSLACSVVLLLLTGVHLLWGVAVAVAALVYETVAARSRKLAHAPEPVPCEP</sequence>
<keyword evidence="8" id="KW-1185">Reference proteome</keyword>
<reference evidence="7" key="1">
    <citation type="submission" date="2022-05" db="EMBL/GenBank/DDBJ databases">
        <title>Jatrophihabitans sp. SB3-54 whole genome sequence.</title>
        <authorList>
            <person name="Suh M.K."/>
            <person name="Eom M.K."/>
            <person name="Kim J.S."/>
            <person name="Kim H.S."/>
            <person name="Do H.E."/>
            <person name="Shin Y.K."/>
            <person name="Lee J.-S."/>
        </authorList>
    </citation>
    <scope>NUCLEOTIDE SEQUENCE</scope>
    <source>
        <strain evidence="7">SB3-54</strain>
    </source>
</reference>
<feature type="transmembrane region" description="Helical" evidence="6">
    <location>
        <begin position="145"/>
        <end position="168"/>
    </location>
</feature>
<feature type="transmembrane region" description="Helical" evidence="6">
    <location>
        <begin position="180"/>
        <end position="201"/>
    </location>
</feature>
<feature type="transmembrane region" description="Helical" evidence="6">
    <location>
        <begin position="341"/>
        <end position="365"/>
    </location>
</feature>
<evidence type="ECO:0000256" key="1">
    <source>
        <dbReference type="ARBA" id="ARBA00004651"/>
    </source>
</evidence>
<evidence type="ECO:0000256" key="2">
    <source>
        <dbReference type="ARBA" id="ARBA00022475"/>
    </source>
</evidence>
<accession>A0ABY7JZU0</accession>
<dbReference type="RefSeq" id="WP_269444626.1">
    <property type="nucleotide sequence ID" value="NZ_CP097463.1"/>
</dbReference>
<dbReference type="Proteomes" id="UP001164693">
    <property type="component" value="Chromosome"/>
</dbReference>
<dbReference type="PANTHER" id="PTHR42770:SF13">
    <property type="entry name" value="L-METHIONINE_BRANCHED-CHAIN AMINO ACID EXPORTER YJEH"/>
    <property type="match status" value="1"/>
</dbReference>
<dbReference type="PANTHER" id="PTHR42770">
    <property type="entry name" value="AMINO ACID TRANSPORTER-RELATED"/>
    <property type="match status" value="1"/>
</dbReference>
<keyword evidence="5 6" id="KW-0472">Membrane</keyword>
<gene>
    <name evidence="7" type="ORF">M6B22_04725</name>
</gene>
<evidence type="ECO:0000256" key="4">
    <source>
        <dbReference type="ARBA" id="ARBA00022989"/>
    </source>
</evidence>
<name>A0ABY7JZU0_9ACTN</name>
<protein>
    <submittedName>
        <fullName evidence="7">Amino acid permease</fullName>
    </submittedName>
</protein>
<keyword evidence="4 6" id="KW-1133">Transmembrane helix</keyword>
<evidence type="ECO:0000256" key="3">
    <source>
        <dbReference type="ARBA" id="ARBA00022692"/>
    </source>
</evidence>
<dbReference type="Pfam" id="PF13520">
    <property type="entry name" value="AA_permease_2"/>
    <property type="match status" value="1"/>
</dbReference>
<feature type="transmembrane region" description="Helical" evidence="6">
    <location>
        <begin position="83"/>
        <end position="106"/>
    </location>
</feature>
<evidence type="ECO:0000256" key="5">
    <source>
        <dbReference type="ARBA" id="ARBA00023136"/>
    </source>
</evidence>
<feature type="transmembrane region" description="Helical" evidence="6">
    <location>
        <begin position="38"/>
        <end position="62"/>
    </location>
</feature>
<keyword evidence="3 6" id="KW-0812">Transmembrane</keyword>
<dbReference type="InterPro" id="IPR002293">
    <property type="entry name" value="AA/rel_permease1"/>
</dbReference>
<evidence type="ECO:0000256" key="6">
    <source>
        <dbReference type="SAM" id="Phobius"/>
    </source>
</evidence>
<feature type="transmembrane region" description="Helical" evidence="6">
    <location>
        <begin position="118"/>
        <end position="138"/>
    </location>
</feature>
<evidence type="ECO:0000313" key="7">
    <source>
        <dbReference type="EMBL" id="WAX58077.1"/>
    </source>
</evidence>
<feature type="transmembrane region" description="Helical" evidence="6">
    <location>
        <begin position="318"/>
        <end position="335"/>
    </location>
</feature>
<organism evidence="7 8">
    <name type="scientific">Jatrophihabitans cynanchi</name>
    <dbReference type="NCBI Taxonomy" id="2944128"/>
    <lineage>
        <taxon>Bacteria</taxon>
        <taxon>Bacillati</taxon>
        <taxon>Actinomycetota</taxon>
        <taxon>Actinomycetes</taxon>
        <taxon>Jatrophihabitantales</taxon>
        <taxon>Jatrophihabitantaceae</taxon>
        <taxon>Jatrophihabitans</taxon>
    </lineage>
</organism>
<proteinExistence type="predicted"/>
<dbReference type="EMBL" id="CP097463">
    <property type="protein sequence ID" value="WAX58077.1"/>
    <property type="molecule type" value="Genomic_DNA"/>
</dbReference>
<feature type="transmembrane region" description="Helical" evidence="6">
    <location>
        <begin position="266"/>
        <end position="286"/>
    </location>
</feature>
<dbReference type="InterPro" id="IPR050367">
    <property type="entry name" value="APC_superfamily"/>
</dbReference>
<feature type="transmembrane region" description="Helical" evidence="6">
    <location>
        <begin position="221"/>
        <end position="246"/>
    </location>
</feature>
<feature type="transmembrane region" description="Helical" evidence="6">
    <location>
        <begin position="377"/>
        <end position="406"/>
    </location>
</feature>
<keyword evidence="2" id="KW-1003">Cell membrane</keyword>
<dbReference type="Gene3D" id="1.20.1740.10">
    <property type="entry name" value="Amino acid/polyamine transporter I"/>
    <property type="match status" value="1"/>
</dbReference>